<proteinExistence type="predicted"/>
<evidence type="ECO:0000313" key="4">
    <source>
        <dbReference type="Proteomes" id="UP001174909"/>
    </source>
</evidence>
<organism evidence="3 4">
    <name type="scientific">Geodia barretti</name>
    <name type="common">Barrett's horny sponge</name>
    <dbReference type="NCBI Taxonomy" id="519541"/>
    <lineage>
        <taxon>Eukaryota</taxon>
        <taxon>Metazoa</taxon>
        <taxon>Porifera</taxon>
        <taxon>Demospongiae</taxon>
        <taxon>Heteroscleromorpha</taxon>
        <taxon>Tetractinellida</taxon>
        <taxon>Astrophorina</taxon>
        <taxon>Geodiidae</taxon>
        <taxon>Geodia</taxon>
    </lineage>
</organism>
<feature type="compositionally biased region" description="Polar residues" evidence="1">
    <location>
        <begin position="99"/>
        <end position="110"/>
    </location>
</feature>
<name>A0AA35T8Y2_GEOBA</name>
<dbReference type="EMBL" id="CASHTH010003294">
    <property type="protein sequence ID" value="CAI8042976.1"/>
    <property type="molecule type" value="Genomic_DNA"/>
</dbReference>
<accession>A0AA35T8Y2</accession>
<evidence type="ECO:0000259" key="2">
    <source>
        <dbReference type="Pfam" id="PF23602"/>
    </source>
</evidence>
<dbReference type="Proteomes" id="UP001174909">
    <property type="component" value="Unassembled WGS sequence"/>
</dbReference>
<dbReference type="InterPro" id="IPR056496">
    <property type="entry name" value="CS_DNAAF11_C"/>
</dbReference>
<feature type="domain" description="Dynein axonemal assembly factor 11-like CS" evidence="2">
    <location>
        <begin position="23"/>
        <end position="118"/>
    </location>
</feature>
<feature type="compositionally biased region" description="Acidic residues" evidence="1">
    <location>
        <begin position="231"/>
        <end position="241"/>
    </location>
</feature>
<dbReference type="Pfam" id="PF23602">
    <property type="entry name" value="CS_DNAAF11_C"/>
    <property type="match status" value="1"/>
</dbReference>
<comment type="caution">
    <text evidence="3">The sequence shown here is derived from an EMBL/GenBank/DDBJ whole genome shotgun (WGS) entry which is preliminary data.</text>
</comment>
<dbReference type="AlphaFoldDB" id="A0AA35T8Y2"/>
<reference evidence="3" key="1">
    <citation type="submission" date="2023-03" db="EMBL/GenBank/DDBJ databases">
        <authorList>
            <person name="Steffen K."/>
            <person name="Cardenas P."/>
        </authorList>
    </citation>
    <scope>NUCLEOTIDE SEQUENCE</scope>
</reference>
<keyword evidence="4" id="KW-1185">Reference proteome</keyword>
<sequence>MVHFLPMSILSNGALQQRSAAPQETVRLERDGKMLNVNEARYDFQLRDDDENNQFVLEVAIPRYMDTSLVDCDVQPKYVRLKIKGKVLQLVLDEEVSSDRSCAQRSQTSGHLMLTLPKAREIVKAARPRHPPRKKPEAHSPHLPPQHCSTQSCSSRRSASVPPQQSQSTPSRSTDTVDISNIVKQEEEGEEEEKARSRKTRGGLEHAQTNLPLIEELDTTESREGVSDNLILDDSDVPPLI</sequence>
<feature type="region of interest" description="Disordered" evidence="1">
    <location>
        <begin position="126"/>
        <end position="241"/>
    </location>
</feature>
<gene>
    <name evidence="3" type="ORF">GBAR_LOCUS23834</name>
</gene>
<protein>
    <submittedName>
        <fullName evidence="3">Protein tilB homolog</fullName>
    </submittedName>
</protein>
<evidence type="ECO:0000313" key="3">
    <source>
        <dbReference type="EMBL" id="CAI8042976.1"/>
    </source>
</evidence>
<feature type="compositionally biased region" description="Low complexity" evidence="1">
    <location>
        <begin position="148"/>
        <end position="176"/>
    </location>
</feature>
<evidence type="ECO:0000256" key="1">
    <source>
        <dbReference type="SAM" id="MobiDB-lite"/>
    </source>
</evidence>
<feature type="region of interest" description="Disordered" evidence="1">
    <location>
        <begin position="98"/>
        <end position="117"/>
    </location>
</feature>